<evidence type="ECO:0000259" key="11">
    <source>
        <dbReference type="PROSITE" id="PS51278"/>
    </source>
</evidence>
<evidence type="ECO:0000256" key="6">
    <source>
        <dbReference type="ARBA" id="ARBA00022962"/>
    </source>
</evidence>
<keyword evidence="8" id="KW-0061">Asparagine biosynthesis</keyword>
<dbReference type="GO" id="GO:0005829">
    <property type="term" value="C:cytosol"/>
    <property type="evidence" value="ECO:0007669"/>
    <property type="project" value="TreeGrafter"/>
</dbReference>
<protein>
    <recommendedName>
        <fullName evidence="3">asparagine synthase (glutamine-hydrolyzing)</fullName>
        <ecNumber evidence="3">6.3.5.4</ecNumber>
    </recommendedName>
</protein>
<dbReference type="Proteomes" id="UP000230564">
    <property type="component" value="Unassembled WGS sequence"/>
</dbReference>
<evidence type="ECO:0000313" key="12">
    <source>
        <dbReference type="EMBL" id="PIR06990.1"/>
    </source>
</evidence>
<dbReference type="Pfam" id="PF13537">
    <property type="entry name" value="GATase_7"/>
    <property type="match status" value="1"/>
</dbReference>
<feature type="active site" description="For GATase activity" evidence="8">
    <location>
        <position position="2"/>
    </location>
</feature>
<dbReference type="EC" id="6.3.5.4" evidence="3"/>
<dbReference type="InterPro" id="IPR051786">
    <property type="entry name" value="ASN_synthetase/amidase"/>
</dbReference>
<dbReference type="EMBL" id="PCWQ01000007">
    <property type="protein sequence ID" value="PIR06990.1"/>
    <property type="molecule type" value="Genomic_DNA"/>
</dbReference>
<dbReference type="AlphaFoldDB" id="A0A2H0NDL7"/>
<feature type="binding site" evidence="9">
    <location>
        <position position="94"/>
    </location>
    <ligand>
        <name>L-glutamine</name>
        <dbReference type="ChEBI" id="CHEBI:58359"/>
    </ligand>
</feature>
<dbReference type="SUPFAM" id="SSF52402">
    <property type="entry name" value="Adenine nucleotide alpha hydrolases-like"/>
    <property type="match status" value="1"/>
</dbReference>
<accession>A0A2H0NDL7</accession>
<dbReference type="GO" id="GO:0005524">
    <property type="term" value="F:ATP binding"/>
    <property type="evidence" value="ECO:0007669"/>
    <property type="project" value="UniProtKB-KW"/>
</dbReference>
<dbReference type="InterPro" id="IPR006426">
    <property type="entry name" value="Asn_synth_AEB"/>
</dbReference>
<evidence type="ECO:0000256" key="9">
    <source>
        <dbReference type="PIRSR" id="PIRSR001589-2"/>
    </source>
</evidence>
<keyword evidence="6 8" id="KW-0315">Glutamine amidotransferase</keyword>
<feature type="site" description="Important for beta-aspartyl-AMP intermediate formation" evidence="10">
    <location>
        <position position="361"/>
    </location>
</feature>
<dbReference type="InterPro" id="IPR033738">
    <property type="entry name" value="AsnB_N"/>
</dbReference>
<dbReference type="Gene3D" id="3.40.50.620">
    <property type="entry name" value="HUPs"/>
    <property type="match status" value="1"/>
</dbReference>
<evidence type="ECO:0000256" key="4">
    <source>
        <dbReference type="ARBA" id="ARBA00022741"/>
    </source>
</evidence>
<sequence length="615" mass="71713">MCSINGFNYKDEALILDMNEIISYRGPDDAGVFTSSDISLGHNRLSIIDLSKEANQPMFSFDKKQGIVFNGEIYNYRELKKELKDIYPFKTQSDTEVILAAYRKWGYDCVNKFSGIFALAILDNQKQELFIARDHLGVKPVFYYFDGSKFIFSSEIKAVLKHDVKRDLNINALNLYFRFLYINGPETIWQNIYKLPPASYLVLKNNKINIQKYWQIEDYEDSFNREESIDKIRETLKAAVKRQMIADVPVGMFLSGGIDSTVVLGLMSEFTDQPIQTFSVGFDIDVEQDKFNSDYLLARQTAKHYQTEHHELIIKSQDVLDNLEEVIWHMDDLVANPTQISIFLLSKFTKQEGIKVVLGGDGGDELFGGYDRYYYYNLIRRWQRMPKVLRQNGLIEKIFALSGKQKNYNKLNLTAPLDVFWSWRAQKEKMVSRFLNPQVSNLTANKEYIADHNFKGKPDDFLKKLMKADIDTWLIDESLAQSDKMSMAWGVEQRVPILDKEVVELSMKIASKYKINSAEQGKLIFKQALKEYIPDFVYNQKKRGFFAPTAKWLRTGMKNMAYEVLSPDYNPETKELFNFEAIKVILDNHISQKEYALNTVWSLINFQIWYKKYKM</sequence>
<name>A0A2H0NDL7_9BACT</name>
<gene>
    <name evidence="12" type="primary">asnB</name>
    <name evidence="12" type="ORF">COV55_01020</name>
</gene>
<dbReference type="InterPro" id="IPR001962">
    <property type="entry name" value="Asn_synthase"/>
</dbReference>
<keyword evidence="8" id="KW-0028">Amino-acid biosynthesis</keyword>
<organism evidence="12 13">
    <name type="scientific">Candidatus Komeilibacteria bacterium CG11_big_fil_rev_8_21_14_0_20_36_20</name>
    <dbReference type="NCBI Taxonomy" id="1974477"/>
    <lineage>
        <taxon>Bacteria</taxon>
        <taxon>Candidatus Komeiliibacteriota</taxon>
    </lineage>
</organism>
<dbReference type="PANTHER" id="PTHR43284">
    <property type="entry name" value="ASPARAGINE SYNTHETASE (GLUTAMINE-HYDROLYZING)"/>
    <property type="match status" value="1"/>
</dbReference>
<feature type="binding site" evidence="9">
    <location>
        <position position="280"/>
    </location>
    <ligand>
        <name>ATP</name>
        <dbReference type="ChEBI" id="CHEBI:30616"/>
    </ligand>
</feature>
<dbReference type="GO" id="GO:0004066">
    <property type="term" value="F:asparagine synthase (glutamine-hydrolyzing) activity"/>
    <property type="evidence" value="ECO:0007669"/>
    <property type="project" value="UniProtKB-EC"/>
</dbReference>
<evidence type="ECO:0000256" key="2">
    <source>
        <dbReference type="ARBA" id="ARBA00005752"/>
    </source>
</evidence>
<dbReference type="InterPro" id="IPR029055">
    <property type="entry name" value="Ntn_hydrolases_N"/>
</dbReference>
<evidence type="ECO:0000256" key="5">
    <source>
        <dbReference type="ARBA" id="ARBA00022840"/>
    </source>
</evidence>
<dbReference type="PROSITE" id="PS51278">
    <property type="entry name" value="GATASE_TYPE_2"/>
    <property type="match status" value="1"/>
</dbReference>
<dbReference type="CDD" id="cd00712">
    <property type="entry name" value="AsnB"/>
    <property type="match status" value="1"/>
</dbReference>
<dbReference type="CDD" id="cd01991">
    <property type="entry name" value="Asn_synthase_B_C"/>
    <property type="match status" value="1"/>
</dbReference>
<keyword evidence="4 9" id="KW-0547">Nucleotide-binding</keyword>
<evidence type="ECO:0000256" key="8">
    <source>
        <dbReference type="PIRSR" id="PIRSR001589-1"/>
    </source>
</evidence>
<evidence type="ECO:0000256" key="7">
    <source>
        <dbReference type="ARBA" id="ARBA00048741"/>
    </source>
</evidence>
<comment type="caution">
    <text evidence="12">The sequence shown here is derived from an EMBL/GenBank/DDBJ whole genome shotgun (WGS) entry which is preliminary data.</text>
</comment>
<dbReference type="PIRSF" id="PIRSF001589">
    <property type="entry name" value="Asn_synthetase_glu-h"/>
    <property type="match status" value="1"/>
</dbReference>
<evidence type="ECO:0000256" key="1">
    <source>
        <dbReference type="ARBA" id="ARBA00005187"/>
    </source>
</evidence>
<feature type="domain" description="Glutamine amidotransferase type-2" evidence="11">
    <location>
        <begin position="2"/>
        <end position="206"/>
    </location>
</feature>
<comment type="pathway">
    <text evidence="1">Amino-acid biosynthesis; L-asparagine biosynthesis; L-asparagine from L-aspartate (L-Gln route): step 1/1.</text>
</comment>
<proteinExistence type="inferred from homology"/>
<evidence type="ECO:0000313" key="13">
    <source>
        <dbReference type="Proteomes" id="UP000230564"/>
    </source>
</evidence>
<evidence type="ECO:0000256" key="10">
    <source>
        <dbReference type="PIRSR" id="PIRSR001589-3"/>
    </source>
</evidence>
<dbReference type="Pfam" id="PF00733">
    <property type="entry name" value="Asn_synthase"/>
    <property type="match status" value="1"/>
</dbReference>
<dbReference type="NCBIfam" id="TIGR01536">
    <property type="entry name" value="asn_synth_AEB"/>
    <property type="match status" value="1"/>
</dbReference>
<comment type="similarity">
    <text evidence="2">Belongs to the asparagine synthetase family.</text>
</comment>
<reference evidence="12 13" key="1">
    <citation type="submission" date="2017-09" db="EMBL/GenBank/DDBJ databases">
        <title>Depth-based differentiation of microbial function through sediment-hosted aquifers and enrichment of novel symbionts in the deep terrestrial subsurface.</title>
        <authorList>
            <person name="Probst A.J."/>
            <person name="Ladd B."/>
            <person name="Jarett J.K."/>
            <person name="Geller-Mcgrath D.E."/>
            <person name="Sieber C.M."/>
            <person name="Emerson J.B."/>
            <person name="Anantharaman K."/>
            <person name="Thomas B.C."/>
            <person name="Malmstrom R."/>
            <person name="Stieglmeier M."/>
            <person name="Klingl A."/>
            <person name="Woyke T."/>
            <person name="Ryan C.M."/>
            <person name="Banfield J.F."/>
        </authorList>
    </citation>
    <scope>NUCLEOTIDE SEQUENCE [LARGE SCALE GENOMIC DNA]</scope>
    <source>
        <strain evidence="12">CG11_big_fil_rev_8_21_14_0_20_36_20</strain>
    </source>
</reference>
<dbReference type="Gene3D" id="3.60.20.10">
    <property type="entry name" value="Glutamine Phosphoribosylpyrophosphate, subunit 1, domain 1"/>
    <property type="match status" value="1"/>
</dbReference>
<dbReference type="SUPFAM" id="SSF56235">
    <property type="entry name" value="N-terminal nucleophile aminohydrolases (Ntn hydrolases)"/>
    <property type="match status" value="1"/>
</dbReference>
<keyword evidence="5 9" id="KW-0067">ATP-binding</keyword>
<dbReference type="InterPro" id="IPR017932">
    <property type="entry name" value="GATase_2_dom"/>
</dbReference>
<dbReference type="GO" id="GO:0006529">
    <property type="term" value="P:asparagine biosynthetic process"/>
    <property type="evidence" value="ECO:0007669"/>
    <property type="project" value="UniProtKB-KW"/>
</dbReference>
<evidence type="ECO:0000256" key="3">
    <source>
        <dbReference type="ARBA" id="ARBA00012737"/>
    </source>
</evidence>
<comment type="catalytic activity">
    <reaction evidence="7">
        <text>L-aspartate + L-glutamine + ATP + H2O = L-asparagine + L-glutamate + AMP + diphosphate + H(+)</text>
        <dbReference type="Rhea" id="RHEA:12228"/>
        <dbReference type="ChEBI" id="CHEBI:15377"/>
        <dbReference type="ChEBI" id="CHEBI:15378"/>
        <dbReference type="ChEBI" id="CHEBI:29985"/>
        <dbReference type="ChEBI" id="CHEBI:29991"/>
        <dbReference type="ChEBI" id="CHEBI:30616"/>
        <dbReference type="ChEBI" id="CHEBI:33019"/>
        <dbReference type="ChEBI" id="CHEBI:58048"/>
        <dbReference type="ChEBI" id="CHEBI:58359"/>
        <dbReference type="ChEBI" id="CHEBI:456215"/>
        <dbReference type="EC" id="6.3.5.4"/>
    </reaction>
</comment>
<dbReference type="InterPro" id="IPR014729">
    <property type="entry name" value="Rossmann-like_a/b/a_fold"/>
</dbReference>
<dbReference type="PANTHER" id="PTHR43284:SF1">
    <property type="entry name" value="ASPARAGINE SYNTHETASE"/>
    <property type="match status" value="1"/>
</dbReference>